<reference evidence="8 9" key="1">
    <citation type="submission" date="2017-09" db="EMBL/GenBank/DDBJ databases">
        <authorList>
            <person name="Ehlers B."/>
            <person name="Leendertz F.H."/>
        </authorList>
    </citation>
    <scope>NUCLEOTIDE SEQUENCE [LARGE SCALE GENOMIC DNA]</scope>
    <source>
        <strain evidence="8 9">CGMCC 4.7095</strain>
    </source>
</reference>
<dbReference type="Pfam" id="PF00482">
    <property type="entry name" value="T2SSF"/>
    <property type="match status" value="1"/>
</dbReference>
<feature type="transmembrane region" description="Helical" evidence="6">
    <location>
        <begin position="6"/>
        <end position="24"/>
    </location>
</feature>
<evidence type="ECO:0000256" key="2">
    <source>
        <dbReference type="ARBA" id="ARBA00022475"/>
    </source>
</evidence>
<evidence type="ECO:0000256" key="1">
    <source>
        <dbReference type="ARBA" id="ARBA00004651"/>
    </source>
</evidence>
<evidence type="ECO:0000256" key="5">
    <source>
        <dbReference type="ARBA" id="ARBA00023136"/>
    </source>
</evidence>
<dbReference type="GO" id="GO:0005886">
    <property type="term" value="C:plasma membrane"/>
    <property type="evidence" value="ECO:0007669"/>
    <property type="project" value="UniProtKB-SubCell"/>
</dbReference>
<dbReference type="PANTHER" id="PTHR35007">
    <property type="entry name" value="INTEGRAL MEMBRANE PROTEIN-RELATED"/>
    <property type="match status" value="1"/>
</dbReference>
<sequence>MSASWTPWGVAFCAVVGVWLVAGVDLRVARGRALAPGGAVRPDRARARWRPDAAAVRVGLCCLAGGGLLSLAAGSPVPWVLSALAVPLVDRGWRRRRAAAAARRRREAVVDFCVALAGEVQAGRPAVAALATAGRAELGPLAAAPLAAARYGGDVPGALRSAAGRPGAEGLSGVAACWEVAVQGGASLAAGLERVATALRAERDQDEELRALLAGPRATARVLAALPLGGLVLGSTMGIAPLRVLFGTPLGLCCLALGVFFQWAGMAWTAALVRSAEGAAR</sequence>
<keyword evidence="9" id="KW-1185">Reference proteome</keyword>
<gene>
    <name evidence="8" type="ORF">SAMN06297387_109139</name>
</gene>
<keyword evidence="2" id="KW-1003">Cell membrane</keyword>
<dbReference type="PANTHER" id="PTHR35007:SF4">
    <property type="entry name" value="CONSERVED TRANSMEMBRANE PROTEIN-RELATED"/>
    <property type="match status" value="1"/>
</dbReference>
<feature type="transmembrane region" description="Helical" evidence="6">
    <location>
        <begin position="248"/>
        <end position="273"/>
    </location>
</feature>
<dbReference type="AlphaFoldDB" id="A0A286DX36"/>
<evidence type="ECO:0000313" key="9">
    <source>
        <dbReference type="Proteomes" id="UP000219072"/>
    </source>
</evidence>
<keyword evidence="5 6" id="KW-0472">Membrane</keyword>
<evidence type="ECO:0000259" key="7">
    <source>
        <dbReference type="Pfam" id="PF00482"/>
    </source>
</evidence>
<dbReference type="RefSeq" id="WP_097231674.1">
    <property type="nucleotide sequence ID" value="NZ_OCNE01000009.1"/>
</dbReference>
<name>A0A286DX36_9ACTN</name>
<dbReference type="OrthoDB" id="4337966at2"/>
<dbReference type="EMBL" id="OCNE01000009">
    <property type="protein sequence ID" value="SOD63196.1"/>
    <property type="molecule type" value="Genomic_DNA"/>
</dbReference>
<keyword evidence="4 6" id="KW-1133">Transmembrane helix</keyword>
<evidence type="ECO:0000256" key="6">
    <source>
        <dbReference type="SAM" id="Phobius"/>
    </source>
</evidence>
<feature type="domain" description="Type II secretion system protein GspF" evidence="7">
    <location>
        <begin position="112"/>
        <end position="232"/>
    </location>
</feature>
<organism evidence="8 9">
    <name type="scientific">Streptomyces zhaozhouensis</name>
    <dbReference type="NCBI Taxonomy" id="1300267"/>
    <lineage>
        <taxon>Bacteria</taxon>
        <taxon>Bacillati</taxon>
        <taxon>Actinomycetota</taxon>
        <taxon>Actinomycetes</taxon>
        <taxon>Kitasatosporales</taxon>
        <taxon>Streptomycetaceae</taxon>
        <taxon>Streptomyces</taxon>
    </lineage>
</organism>
<evidence type="ECO:0000256" key="3">
    <source>
        <dbReference type="ARBA" id="ARBA00022692"/>
    </source>
</evidence>
<comment type="subcellular location">
    <subcellularLocation>
        <location evidence="1">Cell membrane</location>
        <topology evidence="1">Multi-pass membrane protein</topology>
    </subcellularLocation>
</comment>
<evidence type="ECO:0000256" key="4">
    <source>
        <dbReference type="ARBA" id="ARBA00022989"/>
    </source>
</evidence>
<evidence type="ECO:0000313" key="8">
    <source>
        <dbReference type="EMBL" id="SOD63196.1"/>
    </source>
</evidence>
<protein>
    <submittedName>
        <fullName evidence="8">Tight adherence protein B</fullName>
    </submittedName>
</protein>
<keyword evidence="3 6" id="KW-0812">Transmembrane</keyword>
<dbReference type="Proteomes" id="UP000219072">
    <property type="component" value="Unassembled WGS sequence"/>
</dbReference>
<dbReference type="InterPro" id="IPR018076">
    <property type="entry name" value="T2SS_GspF_dom"/>
</dbReference>
<feature type="transmembrane region" description="Helical" evidence="6">
    <location>
        <begin position="54"/>
        <end position="71"/>
    </location>
</feature>
<accession>A0A286DX36</accession>
<proteinExistence type="predicted"/>